<dbReference type="InterPro" id="IPR036691">
    <property type="entry name" value="Endo/exonu/phosph_ase_sf"/>
</dbReference>
<reference evidence="2" key="1">
    <citation type="submission" date="2014-11" db="EMBL/GenBank/DDBJ databases">
        <authorList>
            <person name="Geib S."/>
        </authorList>
    </citation>
    <scope>NUCLEOTIDE SEQUENCE</scope>
</reference>
<organism evidence="2">
    <name type="scientific">Zeugodacus cucurbitae</name>
    <name type="common">Melon fruit fly</name>
    <name type="synonym">Bactrocera cucurbitae</name>
    <dbReference type="NCBI Taxonomy" id="28588"/>
    <lineage>
        <taxon>Eukaryota</taxon>
        <taxon>Metazoa</taxon>
        <taxon>Ecdysozoa</taxon>
        <taxon>Arthropoda</taxon>
        <taxon>Hexapoda</taxon>
        <taxon>Insecta</taxon>
        <taxon>Pterygota</taxon>
        <taxon>Neoptera</taxon>
        <taxon>Endopterygota</taxon>
        <taxon>Diptera</taxon>
        <taxon>Brachycera</taxon>
        <taxon>Muscomorpha</taxon>
        <taxon>Tephritoidea</taxon>
        <taxon>Tephritidae</taxon>
        <taxon>Zeugodacus</taxon>
        <taxon>Zeugodacus</taxon>
    </lineage>
</organism>
<sequence>MNGALRVMTWNANGLLKHQEELQRILQKAKIDVCLISETHFTRHSYIAFKNYEIYHRIHPSNCARGDTAVIVKNSIKHNEDRKISAYNIQTTAITLKAMNQPLSITAIYCRRGTKLSLKNI</sequence>
<evidence type="ECO:0000313" key="2">
    <source>
        <dbReference type="EMBL" id="JAD01881.1"/>
    </source>
</evidence>
<dbReference type="Gene3D" id="3.60.10.10">
    <property type="entry name" value="Endonuclease/exonuclease/phosphatase"/>
    <property type="match status" value="1"/>
</dbReference>
<proteinExistence type="predicted"/>
<accession>A0A0A1WTC5</accession>
<dbReference type="SUPFAM" id="SSF56219">
    <property type="entry name" value="DNase I-like"/>
    <property type="match status" value="1"/>
</dbReference>
<dbReference type="InterPro" id="IPR005135">
    <property type="entry name" value="Endo/exonuclease/phosphatase"/>
</dbReference>
<gene>
    <name evidence="2" type="primary">pol_10</name>
    <name evidence="2" type="ORF">g.48771</name>
</gene>
<reference evidence="2" key="2">
    <citation type="journal article" date="2015" name="Gigascience">
        <title>Reconstructing a comprehensive transcriptome assembly of a white-pupal translocated strain of the pest fruit fly Bactrocera cucurbitae.</title>
        <authorList>
            <person name="Sim S.B."/>
            <person name="Calla B."/>
            <person name="Hall B."/>
            <person name="DeRego T."/>
            <person name="Geib S.M."/>
        </authorList>
    </citation>
    <scope>NUCLEOTIDE SEQUENCE</scope>
</reference>
<dbReference type="EMBL" id="GBXI01012411">
    <property type="protein sequence ID" value="JAD01881.1"/>
    <property type="molecule type" value="Transcribed_RNA"/>
</dbReference>
<dbReference type="GO" id="GO:0003964">
    <property type="term" value="F:RNA-directed DNA polymerase activity"/>
    <property type="evidence" value="ECO:0007669"/>
    <property type="project" value="UniProtKB-KW"/>
</dbReference>
<dbReference type="Pfam" id="PF03372">
    <property type="entry name" value="Exo_endo_phos"/>
    <property type="match status" value="1"/>
</dbReference>
<name>A0A0A1WTC5_ZEUCU</name>
<keyword evidence="2" id="KW-0695">RNA-directed DNA polymerase</keyword>
<evidence type="ECO:0000259" key="1">
    <source>
        <dbReference type="Pfam" id="PF03372"/>
    </source>
</evidence>
<protein>
    <submittedName>
        <fullName evidence="2">RNA-directed DNA polymerase from mobile element jockey</fullName>
    </submittedName>
</protein>
<feature type="domain" description="Endonuclease/exonuclease/phosphatase" evidence="1">
    <location>
        <begin position="8"/>
        <end position="103"/>
    </location>
</feature>
<keyword evidence="2" id="KW-0548">Nucleotidyltransferase</keyword>
<keyword evidence="2" id="KW-0808">Transferase</keyword>
<dbReference type="AlphaFoldDB" id="A0A0A1WTC5"/>